<evidence type="ECO:0000313" key="4">
    <source>
        <dbReference type="EMBL" id="ETT87900.1"/>
    </source>
</evidence>
<dbReference type="GO" id="GO:0004252">
    <property type="term" value="F:serine-type endopeptidase activity"/>
    <property type="evidence" value="ECO:0007669"/>
    <property type="project" value="InterPro"/>
</dbReference>
<dbReference type="PRINTS" id="PR00834">
    <property type="entry name" value="PROTEASES2C"/>
</dbReference>
<dbReference type="Proteomes" id="UP000019062">
    <property type="component" value="Unassembled WGS sequence"/>
</dbReference>
<keyword evidence="3" id="KW-1133">Transmembrane helix</keyword>
<dbReference type="AlphaFoldDB" id="W4F525"/>
<proteinExistence type="predicted"/>
<dbReference type="Pfam" id="PF13365">
    <property type="entry name" value="Trypsin_2"/>
    <property type="match status" value="1"/>
</dbReference>
<dbReference type="GO" id="GO:0006508">
    <property type="term" value="P:proteolysis"/>
    <property type="evidence" value="ECO:0007669"/>
    <property type="project" value="InterPro"/>
</dbReference>
<reference evidence="4 5" key="1">
    <citation type="journal article" date="2014" name="BMC Genomics">
        <title>Genomic comparison of sporeforming bacilli isolated from milk.</title>
        <authorList>
            <person name="Moreno Switt A.I."/>
            <person name="Andrus A.D."/>
            <person name="Ranieri M.L."/>
            <person name="Orsi R.H."/>
            <person name="Ivy R."/>
            <person name="den Bakker H.C."/>
            <person name="Martin N.H."/>
            <person name="Wiedmann M."/>
            <person name="Boor K.J."/>
        </authorList>
    </citation>
    <scope>NUCLEOTIDE SEQUENCE [LARGE SCALE GENOMIC DNA]</scope>
    <source>
        <strain evidence="4 5">FSL R5-213</strain>
    </source>
</reference>
<dbReference type="PANTHER" id="PTHR22939">
    <property type="entry name" value="SERINE PROTEASE FAMILY S1C HTRA-RELATED"/>
    <property type="match status" value="1"/>
</dbReference>
<feature type="compositionally biased region" description="Basic and acidic residues" evidence="2">
    <location>
        <begin position="479"/>
        <end position="490"/>
    </location>
</feature>
<keyword evidence="3" id="KW-0472">Membrane</keyword>
<dbReference type="eggNOG" id="COG0265">
    <property type="taxonomic scope" value="Bacteria"/>
</dbReference>
<dbReference type="SUPFAM" id="SSF50494">
    <property type="entry name" value="Trypsin-like serine proteases"/>
    <property type="match status" value="1"/>
</dbReference>
<sequence length="490" mass="54337">MNNNRRYRPQKTSFKRVAASIILIIAVIAGLYTLLTKNDEATTEPNVKVADVQKPTQEEPKEDLDEDTPEKQEGSVTTDVKAGITNEDVTDVIMPKNDTSAIIANAKTQVYTVYTDLQQGSGFLFNKKGDIITNAHVVKDASYVFVTNEHGQEFQGQVIGISKKTDIALIRVPSLEGKDPLVLDTTKAKINTPVIAVGSPNNKGGTSTEGDIKSLDANFTDEYNYSNLYEITARLEPGSSGGPLVNATTGNVIGINSIILTDKPEIGYAIPIYSIMSLITKWADQDVDIKLDDEEDYDHKQDAYLDKKLIKDYIDGYYELFPYAIKDKNKNYYETYLLPNSSAATTAKEMIANYSSKDKEYQDLKFTFGAVHIYDDSPNISDHYATAIINSTYTYKDVKTGTKGTIKQSIEYTIIIDEYGDYQFTKINILSTNTDLPTSGSGDKKEEDKENVTTPPVDDNGKSDEEEKESVETQGTETPTEKPADEKSEE</sequence>
<dbReference type="RefSeq" id="WP_038179887.1">
    <property type="nucleotide sequence ID" value="NZ_ASQA01000008.1"/>
</dbReference>
<evidence type="ECO:0000313" key="5">
    <source>
        <dbReference type="Proteomes" id="UP000019062"/>
    </source>
</evidence>
<evidence type="ECO:0000256" key="1">
    <source>
        <dbReference type="ARBA" id="ARBA00022825"/>
    </source>
</evidence>
<dbReference type="InterPro" id="IPR001940">
    <property type="entry name" value="Peptidase_S1C"/>
</dbReference>
<dbReference type="PANTHER" id="PTHR22939:SF129">
    <property type="entry name" value="SERINE PROTEASE HTRA2, MITOCHONDRIAL"/>
    <property type="match status" value="1"/>
</dbReference>
<feature type="region of interest" description="Disordered" evidence="2">
    <location>
        <begin position="46"/>
        <end position="78"/>
    </location>
</feature>
<protein>
    <submittedName>
        <fullName evidence="4">Peptidase S1 and S6 chymotrypsin/Hap</fullName>
    </submittedName>
</protein>
<organism evidence="4 5">
    <name type="scientific">Viridibacillus arenosi FSL R5-213</name>
    <dbReference type="NCBI Taxonomy" id="1227360"/>
    <lineage>
        <taxon>Bacteria</taxon>
        <taxon>Bacillati</taxon>
        <taxon>Bacillota</taxon>
        <taxon>Bacilli</taxon>
        <taxon>Bacillales</taxon>
        <taxon>Caryophanaceae</taxon>
        <taxon>Viridibacillus</taxon>
    </lineage>
</organism>
<dbReference type="PATRIC" id="fig|1227360.4.peg.623"/>
<dbReference type="Gene3D" id="2.40.10.120">
    <property type="match status" value="1"/>
</dbReference>
<accession>W4F525</accession>
<keyword evidence="1" id="KW-0378">Hydrolase</keyword>
<name>W4F525_9BACL</name>
<feature type="region of interest" description="Disordered" evidence="2">
    <location>
        <begin position="432"/>
        <end position="490"/>
    </location>
</feature>
<feature type="transmembrane region" description="Helical" evidence="3">
    <location>
        <begin position="16"/>
        <end position="35"/>
    </location>
</feature>
<keyword evidence="1" id="KW-0720">Serine protease</keyword>
<dbReference type="InterPro" id="IPR009003">
    <property type="entry name" value="Peptidase_S1_PA"/>
</dbReference>
<gene>
    <name evidence="4" type="ORF">C176_03118</name>
</gene>
<evidence type="ECO:0000256" key="2">
    <source>
        <dbReference type="SAM" id="MobiDB-lite"/>
    </source>
</evidence>
<keyword evidence="1" id="KW-0645">Protease</keyword>
<keyword evidence="3" id="KW-0812">Transmembrane</keyword>
<comment type="caution">
    <text evidence="4">The sequence shown here is derived from an EMBL/GenBank/DDBJ whole genome shotgun (WGS) entry which is preliminary data.</text>
</comment>
<feature type="compositionally biased region" description="Polar residues" evidence="2">
    <location>
        <begin position="432"/>
        <end position="441"/>
    </location>
</feature>
<keyword evidence="5" id="KW-1185">Reference proteome</keyword>
<dbReference type="EMBL" id="ASQA01000008">
    <property type="protein sequence ID" value="ETT87900.1"/>
    <property type="molecule type" value="Genomic_DNA"/>
</dbReference>
<evidence type="ECO:0000256" key="3">
    <source>
        <dbReference type="SAM" id="Phobius"/>
    </source>
</evidence>
<feature type="compositionally biased region" description="Basic and acidic residues" evidence="2">
    <location>
        <begin position="442"/>
        <end position="451"/>
    </location>
</feature>